<dbReference type="PANTHER" id="PTHR23150:SF19">
    <property type="entry name" value="FORMYLGLYCINE-GENERATING ENZYME"/>
    <property type="match status" value="1"/>
</dbReference>
<dbReference type="SUPFAM" id="SSF56436">
    <property type="entry name" value="C-type lectin-like"/>
    <property type="match status" value="1"/>
</dbReference>
<feature type="domain" description="Sulfatase-modifying factor enzyme-like" evidence="1">
    <location>
        <begin position="38"/>
        <end position="279"/>
    </location>
</feature>
<dbReference type="AlphaFoldDB" id="A0A6P2CYV2"/>
<dbReference type="Pfam" id="PF03781">
    <property type="entry name" value="FGE-sulfatase"/>
    <property type="match status" value="1"/>
</dbReference>
<keyword evidence="3" id="KW-1185">Reference proteome</keyword>
<reference evidence="2 3" key="1">
    <citation type="submission" date="2019-05" db="EMBL/GenBank/DDBJ databases">
        <authorList>
            <consortium name="Science for Life Laboratories"/>
        </authorList>
    </citation>
    <scope>NUCLEOTIDE SEQUENCE [LARGE SCALE GENOMIC DNA]</scope>
    <source>
        <strain evidence="2">Soil9</strain>
    </source>
</reference>
<proteinExistence type="predicted"/>
<dbReference type="InterPro" id="IPR051043">
    <property type="entry name" value="Sulfatase_Mod_Factor_Kinase"/>
</dbReference>
<gene>
    <name evidence="2" type="ORF">SOIL9_35630</name>
</gene>
<name>A0A6P2CYV2_9BACT</name>
<dbReference type="EMBL" id="LR593886">
    <property type="protein sequence ID" value="VTR94151.1"/>
    <property type="molecule type" value="Genomic_DNA"/>
</dbReference>
<dbReference type="InterPro" id="IPR005532">
    <property type="entry name" value="SUMF_dom"/>
</dbReference>
<dbReference type="Proteomes" id="UP000464178">
    <property type="component" value="Chromosome"/>
</dbReference>
<dbReference type="InterPro" id="IPR016187">
    <property type="entry name" value="CTDL_fold"/>
</dbReference>
<dbReference type="GO" id="GO:0120147">
    <property type="term" value="F:formylglycine-generating oxidase activity"/>
    <property type="evidence" value="ECO:0007669"/>
    <property type="project" value="TreeGrafter"/>
</dbReference>
<dbReference type="PANTHER" id="PTHR23150">
    <property type="entry name" value="SULFATASE MODIFYING FACTOR 1, 2"/>
    <property type="match status" value="1"/>
</dbReference>
<protein>
    <recommendedName>
        <fullName evidence="1">Sulfatase-modifying factor enzyme-like domain-containing protein</fullName>
    </recommendedName>
</protein>
<evidence type="ECO:0000313" key="2">
    <source>
        <dbReference type="EMBL" id="VTR94151.1"/>
    </source>
</evidence>
<dbReference type="KEGG" id="gms:SOIL9_35630"/>
<evidence type="ECO:0000259" key="1">
    <source>
        <dbReference type="Pfam" id="PF03781"/>
    </source>
</evidence>
<dbReference type="RefSeq" id="WP_162668755.1">
    <property type="nucleotide sequence ID" value="NZ_LR593886.1"/>
</dbReference>
<dbReference type="InterPro" id="IPR042095">
    <property type="entry name" value="SUMF_sf"/>
</dbReference>
<organism evidence="2 3">
    <name type="scientific">Gemmata massiliana</name>
    <dbReference type="NCBI Taxonomy" id="1210884"/>
    <lineage>
        <taxon>Bacteria</taxon>
        <taxon>Pseudomonadati</taxon>
        <taxon>Planctomycetota</taxon>
        <taxon>Planctomycetia</taxon>
        <taxon>Gemmatales</taxon>
        <taxon>Gemmataceae</taxon>
        <taxon>Gemmata</taxon>
    </lineage>
</organism>
<evidence type="ECO:0000313" key="3">
    <source>
        <dbReference type="Proteomes" id="UP000464178"/>
    </source>
</evidence>
<dbReference type="Gene3D" id="3.90.1580.10">
    <property type="entry name" value="paralog of FGE (formylglycine-generating enzyme)"/>
    <property type="match status" value="1"/>
</dbReference>
<accession>A0A6P2CYV2</accession>
<sequence length="283" mass="31678">MTRFHVCFLAVLVFRSCLQADEPKAGTEKEVAGIKLCWCPPGKFVMGSPEKEPDHRGDEKQVEVTLTRGFWTAKYETTQGQWKKVVGKLPGKATEELPENDDLPVGDVNFARAEEFCAKLTETGKKDGTLPKGWAFRLPTEAQWEYACRAGTTTATSFGNKLSTKQANFKNVPYNGAEEGPSLGKAVKVGSYPANAWGLHDMHGNTFEWCRDWYHVKLPGGKDPDLYDAKETTPMNRNGSVSRVRRGGAWTDEGKYLRSALRLRFEPERGYDHIGFRVVLVQP</sequence>